<proteinExistence type="predicted"/>
<dbReference type="OrthoDB" id="7428387at2"/>
<dbReference type="STRING" id="225324.SAMN02745126_03989"/>
<name>A0A1T4RNN8_9HYPH</name>
<evidence type="ECO:0000313" key="2">
    <source>
        <dbReference type="Proteomes" id="UP000190092"/>
    </source>
</evidence>
<reference evidence="2" key="1">
    <citation type="submission" date="2017-02" db="EMBL/GenBank/DDBJ databases">
        <authorList>
            <person name="Varghese N."/>
            <person name="Submissions S."/>
        </authorList>
    </citation>
    <scope>NUCLEOTIDE SEQUENCE [LARGE SCALE GENOMIC DNA]</scope>
    <source>
        <strain evidence="2">ATCC 27094</strain>
    </source>
</reference>
<dbReference type="Proteomes" id="UP000190092">
    <property type="component" value="Unassembled WGS sequence"/>
</dbReference>
<accession>A0A1T4RNN8</accession>
<sequence length="224" mass="23926">MTTTTNDILFTLDGTHKTTDIFQPFDPTSSASRRPFEVHITGTFVGRAQLLVSYDAGTTWTSLITLEAPAVIPRQRTSRPNTLYKVSWDDTVTGDTGGYTSGAATVFIGRSDEHSRVPYKFVKQVDYKGRAKMPLVWGSPVAVSNTGTSKLLVAANPTRRALKIISPDGNSRADYDLSGGTAVANGGAPLYGGESDTYTFEDCPVGAVTFICASGQSLVVQEAT</sequence>
<dbReference type="EMBL" id="FUWJ01000005">
    <property type="protein sequence ID" value="SKA17572.1"/>
    <property type="molecule type" value="Genomic_DNA"/>
</dbReference>
<gene>
    <name evidence="1" type="ORF">SAMN02745126_03989</name>
</gene>
<protein>
    <submittedName>
        <fullName evidence="1">Uncharacterized protein</fullName>
    </submittedName>
</protein>
<organism evidence="1 2">
    <name type="scientific">Enhydrobacter aerosaccus</name>
    <dbReference type="NCBI Taxonomy" id="225324"/>
    <lineage>
        <taxon>Bacteria</taxon>
        <taxon>Pseudomonadati</taxon>
        <taxon>Pseudomonadota</taxon>
        <taxon>Alphaproteobacteria</taxon>
        <taxon>Hyphomicrobiales</taxon>
        <taxon>Enhydrobacter</taxon>
    </lineage>
</organism>
<keyword evidence="2" id="KW-1185">Reference proteome</keyword>
<dbReference type="RefSeq" id="WP_085935659.1">
    <property type="nucleotide sequence ID" value="NZ_FUWJ01000005.1"/>
</dbReference>
<dbReference type="AlphaFoldDB" id="A0A1T4RNN8"/>
<evidence type="ECO:0000313" key="1">
    <source>
        <dbReference type="EMBL" id="SKA17572.1"/>
    </source>
</evidence>